<evidence type="ECO:0000259" key="7">
    <source>
        <dbReference type="Pfam" id="PF06429"/>
    </source>
</evidence>
<evidence type="ECO:0000313" key="10">
    <source>
        <dbReference type="Proteomes" id="UP000228987"/>
    </source>
</evidence>
<evidence type="ECO:0000256" key="3">
    <source>
        <dbReference type="ARBA" id="ARBA00023143"/>
    </source>
</evidence>
<dbReference type="PANTHER" id="PTHR30435:SF18">
    <property type="entry name" value="FLAGELLAR BASAL-BODY ROD PROTEIN FLGF"/>
    <property type="match status" value="1"/>
</dbReference>
<evidence type="ECO:0000256" key="5">
    <source>
        <dbReference type="ARBA" id="ARBA00040228"/>
    </source>
</evidence>
<keyword evidence="3 6" id="KW-0975">Bacterial flagellum</keyword>
<keyword evidence="9" id="KW-0282">Flagellum</keyword>
<dbReference type="SUPFAM" id="SSF117143">
    <property type="entry name" value="Flagellar hook protein flgE"/>
    <property type="match status" value="1"/>
</dbReference>
<dbReference type="Proteomes" id="UP000228987">
    <property type="component" value="Unassembled WGS sequence"/>
</dbReference>
<keyword evidence="9" id="KW-0969">Cilium</keyword>
<feature type="domain" description="Flagellar basal-body/hook protein C-terminal" evidence="7">
    <location>
        <begin position="187"/>
        <end position="230"/>
    </location>
</feature>
<gene>
    <name evidence="9" type="ORF">COA71_09520</name>
</gene>
<feature type="domain" description="Flagellar hook protein FlgE/F/G-like D1" evidence="8">
    <location>
        <begin position="71"/>
        <end position="134"/>
    </location>
</feature>
<proteinExistence type="inferred from homology"/>
<comment type="caution">
    <text evidence="9">The sequence shown here is derived from an EMBL/GenBank/DDBJ whole genome shotgun (WGS) entry which is preliminary data.</text>
</comment>
<dbReference type="GO" id="GO:0030694">
    <property type="term" value="C:bacterial-type flagellum basal body, rod"/>
    <property type="evidence" value="ECO:0007669"/>
    <property type="project" value="UniProtKB-UniRule"/>
</dbReference>
<accession>A0A2A5CAK1</accession>
<evidence type="ECO:0000313" key="9">
    <source>
        <dbReference type="EMBL" id="PCJ40832.1"/>
    </source>
</evidence>
<dbReference type="NCBIfam" id="TIGR03506">
    <property type="entry name" value="FlgEFG_subfam"/>
    <property type="match status" value="1"/>
</dbReference>
<evidence type="ECO:0000259" key="8">
    <source>
        <dbReference type="Pfam" id="PF22692"/>
    </source>
</evidence>
<protein>
    <recommendedName>
        <fullName evidence="5 6">Flagellar basal-body rod protein FlgF</fullName>
    </recommendedName>
</protein>
<organism evidence="9 10">
    <name type="scientific">SAR86 cluster bacterium</name>
    <dbReference type="NCBI Taxonomy" id="2030880"/>
    <lineage>
        <taxon>Bacteria</taxon>
        <taxon>Pseudomonadati</taxon>
        <taxon>Pseudomonadota</taxon>
        <taxon>Gammaproteobacteria</taxon>
        <taxon>SAR86 cluster</taxon>
    </lineage>
</organism>
<dbReference type="AlphaFoldDB" id="A0A2A5CAK1"/>
<dbReference type="InterPro" id="IPR020013">
    <property type="entry name" value="Flagellar_FlgE/F/G"/>
</dbReference>
<evidence type="ECO:0000256" key="4">
    <source>
        <dbReference type="ARBA" id="ARBA00038560"/>
    </source>
</evidence>
<dbReference type="InterPro" id="IPR010930">
    <property type="entry name" value="Flg_bb/hook_C_dom"/>
</dbReference>
<dbReference type="Pfam" id="PF22692">
    <property type="entry name" value="LlgE_F_G_D1"/>
    <property type="match status" value="1"/>
</dbReference>
<dbReference type="NCBIfam" id="NF009280">
    <property type="entry name" value="PRK12640.1"/>
    <property type="match status" value="1"/>
</dbReference>
<dbReference type="Pfam" id="PF06429">
    <property type="entry name" value="Flg_bbr_C"/>
    <property type="match status" value="1"/>
</dbReference>
<dbReference type="PANTHER" id="PTHR30435">
    <property type="entry name" value="FLAGELLAR PROTEIN"/>
    <property type="match status" value="1"/>
</dbReference>
<dbReference type="EMBL" id="NVWI01000007">
    <property type="protein sequence ID" value="PCJ40832.1"/>
    <property type="molecule type" value="Genomic_DNA"/>
</dbReference>
<comment type="subcellular location">
    <subcellularLocation>
        <location evidence="1 6">Bacterial flagellum basal body</location>
    </subcellularLocation>
</comment>
<comment type="subunit">
    <text evidence="4 6">The basal body constitutes a major portion of the flagellar organelle and consists of five rings (E,L,P,S, and M) mounted on a central rod. The rod consists of about 26 subunits of FlgG in the distal portion, and FlgB, FlgC and FlgF are thought to build up the proximal portion of the rod with about 6 subunits each.</text>
</comment>
<keyword evidence="9" id="KW-0966">Cell projection</keyword>
<reference evidence="10" key="1">
    <citation type="submission" date="2017-08" db="EMBL/GenBank/DDBJ databases">
        <title>A dynamic microbial community with high functional redundancy inhabits the cold, oxic subseafloor aquifer.</title>
        <authorList>
            <person name="Tully B.J."/>
            <person name="Wheat C.G."/>
            <person name="Glazer B.T."/>
            <person name="Huber J.A."/>
        </authorList>
    </citation>
    <scope>NUCLEOTIDE SEQUENCE [LARGE SCALE GENOMIC DNA]</scope>
</reference>
<name>A0A2A5CAK1_9GAMM</name>
<sequence length="235" mass="24807">MNELLVTAMNSARQIMQAQAVNTNNLANVSTDGFKAEIAYLSDVEGDSVRSIADLQTGNPRTTGRSLDISINGEGWIAIMGADGSESYSRRGDLKIDAFGQLSDGIGRSIMGNNGPIALPPFATVEIAVDGTISIQPLGQGPNTMAVIDRIKLVLPDTSQLKRGTDGLLSLPPGETIDADASVRILSGSLEGSNVNAVAEMVKMIDLSRRFEAQINLMQTAQENSAALSKIMSLN</sequence>
<dbReference type="GO" id="GO:0071978">
    <property type="term" value="P:bacterial-type flagellum-dependent swarming motility"/>
    <property type="evidence" value="ECO:0007669"/>
    <property type="project" value="TreeGrafter"/>
</dbReference>
<evidence type="ECO:0000256" key="1">
    <source>
        <dbReference type="ARBA" id="ARBA00004117"/>
    </source>
</evidence>
<dbReference type="InterPro" id="IPR037925">
    <property type="entry name" value="FlgE/F/G-like"/>
</dbReference>
<dbReference type="InterPro" id="IPR053967">
    <property type="entry name" value="LlgE_F_G-like_D1"/>
</dbReference>
<evidence type="ECO:0000256" key="6">
    <source>
        <dbReference type="RuleBase" id="RU362116"/>
    </source>
</evidence>
<comment type="similarity">
    <text evidence="2 6">Belongs to the flagella basal body rod proteins family.</text>
</comment>
<evidence type="ECO:0000256" key="2">
    <source>
        <dbReference type="ARBA" id="ARBA00009677"/>
    </source>
</evidence>